<keyword evidence="2" id="KW-1185">Reference proteome</keyword>
<evidence type="ECO:0000313" key="1">
    <source>
        <dbReference type="EMBL" id="KAJ1676789.1"/>
    </source>
</evidence>
<reference evidence="1" key="1">
    <citation type="submission" date="2022-06" db="EMBL/GenBank/DDBJ databases">
        <title>Phylogenomic reconstructions and comparative analyses of Kickxellomycotina fungi.</title>
        <authorList>
            <person name="Reynolds N.K."/>
            <person name="Stajich J.E."/>
            <person name="Barry K."/>
            <person name="Grigoriev I.V."/>
            <person name="Crous P."/>
            <person name="Smith M.E."/>
        </authorList>
    </citation>
    <scope>NUCLEOTIDE SEQUENCE</scope>
    <source>
        <strain evidence="1">RSA 2271</strain>
    </source>
</reference>
<name>A0ACC1HR05_9FUNG</name>
<sequence>KDWVSRKASSIKGRNGADDRGHQSVIDDDAVSSLFSNMDIDELDIATNPSTMADACSNSGGDVSHQEGLGLLAGHKLRQRHGSAASQQPQASIRVAPLLMPSRSSRDEKLSGAPHRTRPQRVASRYREIMSRYSESATLRPPISDLGGDSLGLRTRLQGSNPNRGSSDGALSAAAKAKQRLRHSLNLTNGPFRSISTAGAAFSKRFSIPADVSLGGWREGQRSHNKAVMIAESIRQADG</sequence>
<accession>A0ACC1HR05</accession>
<gene>
    <name evidence="1" type="ORF">EV182_007498</name>
</gene>
<evidence type="ECO:0000313" key="2">
    <source>
        <dbReference type="Proteomes" id="UP001145114"/>
    </source>
</evidence>
<dbReference type="EMBL" id="JAMZIH010003490">
    <property type="protein sequence ID" value="KAJ1676789.1"/>
    <property type="molecule type" value="Genomic_DNA"/>
</dbReference>
<proteinExistence type="predicted"/>
<feature type="non-terminal residue" evidence="1">
    <location>
        <position position="239"/>
    </location>
</feature>
<feature type="non-terminal residue" evidence="1">
    <location>
        <position position="1"/>
    </location>
</feature>
<dbReference type="Proteomes" id="UP001145114">
    <property type="component" value="Unassembled WGS sequence"/>
</dbReference>
<comment type="caution">
    <text evidence="1">The sequence shown here is derived from an EMBL/GenBank/DDBJ whole genome shotgun (WGS) entry which is preliminary data.</text>
</comment>
<organism evidence="1 2">
    <name type="scientific">Spiromyces aspiralis</name>
    <dbReference type="NCBI Taxonomy" id="68401"/>
    <lineage>
        <taxon>Eukaryota</taxon>
        <taxon>Fungi</taxon>
        <taxon>Fungi incertae sedis</taxon>
        <taxon>Zoopagomycota</taxon>
        <taxon>Kickxellomycotina</taxon>
        <taxon>Kickxellomycetes</taxon>
        <taxon>Kickxellales</taxon>
        <taxon>Kickxellaceae</taxon>
        <taxon>Spiromyces</taxon>
    </lineage>
</organism>
<protein>
    <submittedName>
        <fullName evidence="1">Uncharacterized protein</fullName>
    </submittedName>
</protein>